<dbReference type="AlphaFoldDB" id="A0AAQ3NMH8"/>
<accession>A0AAQ3NMH8</accession>
<proteinExistence type="predicted"/>
<sequence length="142" mass="15240">MVSEGEEAAELPYDPLPGSLEEDQVEVEASSLVEDQVEGHMVAYGLGEPSFQVVVPDQGVLPQVKEASCQVVVGVVGNGIFLGVIHQAVNLGLKQVLEQEVVALEEDARQPFLESPGLIGNSYSPLKQNHQTEPYQSFVAPD</sequence>
<feature type="region of interest" description="Disordered" evidence="1">
    <location>
        <begin position="123"/>
        <end position="142"/>
    </location>
</feature>
<keyword evidence="3" id="KW-1185">Reference proteome</keyword>
<evidence type="ECO:0000313" key="3">
    <source>
        <dbReference type="Proteomes" id="UP001374535"/>
    </source>
</evidence>
<gene>
    <name evidence="2" type="ORF">V8G54_016180</name>
</gene>
<dbReference type="Proteomes" id="UP001374535">
    <property type="component" value="Chromosome 5"/>
</dbReference>
<name>A0AAQ3NMH8_VIGMU</name>
<dbReference type="EMBL" id="CP144696">
    <property type="protein sequence ID" value="WVZ11650.1"/>
    <property type="molecule type" value="Genomic_DNA"/>
</dbReference>
<organism evidence="2 3">
    <name type="scientific">Vigna mungo</name>
    <name type="common">Black gram</name>
    <name type="synonym">Phaseolus mungo</name>
    <dbReference type="NCBI Taxonomy" id="3915"/>
    <lineage>
        <taxon>Eukaryota</taxon>
        <taxon>Viridiplantae</taxon>
        <taxon>Streptophyta</taxon>
        <taxon>Embryophyta</taxon>
        <taxon>Tracheophyta</taxon>
        <taxon>Spermatophyta</taxon>
        <taxon>Magnoliopsida</taxon>
        <taxon>eudicotyledons</taxon>
        <taxon>Gunneridae</taxon>
        <taxon>Pentapetalae</taxon>
        <taxon>rosids</taxon>
        <taxon>fabids</taxon>
        <taxon>Fabales</taxon>
        <taxon>Fabaceae</taxon>
        <taxon>Papilionoideae</taxon>
        <taxon>50 kb inversion clade</taxon>
        <taxon>NPAAA clade</taxon>
        <taxon>indigoferoid/millettioid clade</taxon>
        <taxon>Phaseoleae</taxon>
        <taxon>Vigna</taxon>
    </lineage>
</organism>
<protein>
    <submittedName>
        <fullName evidence="2">Uncharacterized protein</fullName>
    </submittedName>
</protein>
<feature type="compositionally biased region" description="Polar residues" evidence="1">
    <location>
        <begin position="123"/>
        <end position="135"/>
    </location>
</feature>
<evidence type="ECO:0000313" key="2">
    <source>
        <dbReference type="EMBL" id="WVZ11650.1"/>
    </source>
</evidence>
<evidence type="ECO:0000256" key="1">
    <source>
        <dbReference type="SAM" id="MobiDB-lite"/>
    </source>
</evidence>
<reference evidence="2 3" key="1">
    <citation type="journal article" date="2023" name="Life. Sci Alliance">
        <title>Evolutionary insights into 3D genome organization and epigenetic landscape of Vigna mungo.</title>
        <authorList>
            <person name="Junaid A."/>
            <person name="Singh B."/>
            <person name="Bhatia S."/>
        </authorList>
    </citation>
    <scope>NUCLEOTIDE SEQUENCE [LARGE SCALE GENOMIC DNA]</scope>
    <source>
        <strain evidence="2">Urdbean</strain>
    </source>
</reference>